<evidence type="ECO:0000256" key="2">
    <source>
        <dbReference type="HAMAP-Rule" id="MF_01940"/>
    </source>
</evidence>
<reference evidence="3 4" key="1">
    <citation type="journal article" date="2018" name="Int. J. Syst. Evol. Microbiol.">
        <title>Adhaeribacter swui sp. nov., isolated from wet mud.</title>
        <authorList>
            <person name="Kim D.U."/>
            <person name="Kim K.W."/>
            <person name="Kang M.S."/>
            <person name="Kim J.Y."/>
            <person name="Jang J.H."/>
            <person name="Kim M.K."/>
        </authorList>
    </citation>
    <scope>NUCLEOTIDE SEQUENCE [LARGE SCALE GENOMIC DNA]</scope>
    <source>
        <strain evidence="3 4">KCTC 52873</strain>
    </source>
</reference>
<comment type="catalytic activity">
    <reaction evidence="2">
        <text>a 3'-end 2',3'-cyclophospho-ribonucleotide-RNA + H2O = a 3'-end 2'-phospho-ribonucleotide-RNA + H(+)</text>
        <dbReference type="Rhea" id="RHEA:11828"/>
        <dbReference type="Rhea" id="RHEA-COMP:10464"/>
        <dbReference type="Rhea" id="RHEA-COMP:17353"/>
        <dbReference type="ChEBI" id="CHEBI:15377"/>
        <dbReference type="ChEBI" id="CHEBI:15378"/>
        <dbReference type="ChEBI" id="CHEBI:83064"/>
        <dbReference type="ChEBI" id="CHEBI:173113"/>
        <dbReference type="EC" id="3.1.4.58"/>
    </reaction>
</comment>
<accession>A0A7G7G3Y0</accession>
<feature type="active site" description="Proton donor" evidence="2">
    <location>
        <position position="42"/>
    </location>
</feature>
<dbReference type="Gene3D" id="3.90.1140.10">
    <property type="entry name" value="Cyclic phosphodiesterase"/>
    <property type="match status" value="1"/>
</dbReference>
<gene>
    <name evidence="3" type="primary">thpR</name>
    <name evidence="3" type="ORF">HUW51_03690</name>
</gene>
<dbReference type="SUPFAM" id="SSF55144">
    <property type="entry name" value="LigT-like"/>
    <property type="match status" value="1"/>
</dbReference>
<keyword evidence="4" id="KW-1185">Reference proteome</keyword>
<dbReference type="PANTHER" id="PTHR35561:SF1">
    <property type="entry name" value="RNA 2',3'-CYCLIC PHOSPHODIESTERASE"/>
    <property type="match status" value="1"/>
</dbReference>
<evidence type="ECO:0000256" key="1">
    <source>
        <dbReference type="ARBA" id="ARBA00022801"/>
    </source>
</evidence>
<dbReference type="Proteomes" id="UP000515237">
    <property type="component" value="Chromosome"/>
</dbReference>
<dbReference type="RefSeq" id="WP_185272647.1">
    <property type="nucleotide sequence ID" value="NZ_CP055156.1"/>
</dbReference>
<comment type="similarity">
    <text evidence="2">Belongs to the 2H phosphoesterase superfamily. ThpR family.</text>
</comment>
<dbReference type="NCBIfam" id="TIGR02258">
    <property type="entry name" value="2_5_ligase"/>
    <property type="match status" value="1"/>
</dbReference>
<proteinExistence type="inferred from homology"/>
<feature type="active site" description="Proton acceptor" evidence="2">
    <location>
        <position position="125"/>
    </location>
</feature>
<feature type="short sequence motif" description="HXTX 2" evidence="2">
    <location>
        <begin position="125"/>
        <end position="128"/>
    </location>
</feature>
<dbReference type="PANTHER" id="PTHR35561">
    <property type="entry name" value="RNA 2',3'-CYCLIC PHOSPHODIESTERASE"/>
    <property type="match status" value="1"/>
</dbReference>
<organism evidence="3 4">
    <name type="scientific">Adhaeribacter swui</name>
    <dbReference type="NCBI Taxonomy" id="2086471"/>
    <lineage>
        <taxon>Bacteria</taxon>
        <taxon>Pseudomonadati</taxon>
        <taxon>Bacteroidota</taxon>
        <taxon>Cytophagia</taxon>
        <taxon>Cytophagales</taxon>
        <taxon>Hymenobacteraceae</taxon>
        <taxon>Adhaeribacter</taxon>
    </lineage>
</organism>
<dbReference type="Pfam" id="PF13563">
    <property type="entry name" value="2_5_RNA_ligase2"/>
    <property type="match status" value="1"/>
</dbReference>
<feature type="short sequence motif" description="HXTX 1" evidence="2">
    <location>
        <begin position="42"/>
        <end position="45"/>
    </location>
</feature>
<dbReference type="EC" id="3.1.4.58" evidence="2"/>
<keyword evidence="1 2" id="KW-0378">Hydrolase</keyword>
<dbReference type="InterPro" id="IPR004175">
    <property type="entry name" value="RNA_CPDase"/>
</dbReference>
<dbReference type="HAMAP" id="MF_01940">
    <property type="entry name" value="RNA_CPDase"/>
    <property type="match status" value="1"/>
</dbReference>
<dbReference type="GO" id="GO:0004113">
    <property type="term" value="F:2',3'-cyclic-nucleotide 3'-phosphodiesterase activity"/>
    <property type="evidence" value="ECO:0007669"/>
    <property type="project" value="InterPro"/>
</dbReference>
<dbReference type="AlphaFoldDB" id="A0A7G7G3Y0"/>
<evidence type="ECO:0000313" key="3">
    <source>
        <dbReference type="EMBL" id="QNF31864.1"/>
    </source>
</evidence>
<dbReference type="EMBL" id="CP055156">
    <property type="protein sequence ID" value="QNF31864.1"/>
    <property type="molecule type" value="Genomic_DNA"/>
</dbReference>
<dbReference type="InterPro" id="IPR009097">
    <property type="entry name" value="Cyclic_Pdiesterase"/>
</dbReference>
<sequence>MASTQRLFIAVPIPNSLQAFFQEQQLAFISNAIRFVPDTNLHLTVHFLGEVPPDKVDKIISAVKKVAESYSAFNLDLECIEPGPKPKSPRLIWARFTAHPAFTELCQAVTTHLGIKPTNPDYIPHITLARFRKDMPKPIHLPILDFKTQHMSLPVNALALWQSEFKSPHPEYRILVMYPLKTADS</sequence>
<dbReference type="KEGG" id="aswu:HUW51_03690"/>
<evidence type="ECO:0000313" key="4">
    <source>
        <dbReference type="Proteomes" id="UP000515237"/>
    </source>
</evidence>
<protein>
    <recommendedName>
        <fullName evidence="2">RNA 2',3'-cyclic phosphodiesterase</fullName>
        <shortName evidence="2">RNA 2',3'-CPDase</shortName>
        <ecNumber evidence="2">3.1.4.58</ecNumber>
    </recommendedName>
</protein>
<name>A0A7G7G3Y0_9BACT</name>
<dbReference type="GO" id="GO:0008664">
    <property type="term" value="F:RNA 2',3'-cyclic 3'-phosphodiesterase activity"/>
    <property type="evidence" value="ECO:0007669"/>
    <property type="project" value="UniProtKB-EC"/>
</dbReference>
<comment type="function">
    <text evidence="2">Hydrolyzes RNA 2',3'-cyclic phosphodiester to an RNA 2'-phosphomonoester.</text>
</comment>